<accession>A0A8D8LF58</accession>
<keyword evidence="1" id="KW-0812">Transmembrane</keyword>
<evidence type="ECO:0000256" key="1">
    <source>
        <dbReference type="SAM" id="Phobius"/>
    </source>
</evidence>
<reference evidence="2" key="1">
    <citation type="submission" date="2021-05" db="EMBL/GenBank/DDBJ databases">
        <authorList>
            <person name="Alioto T."/>
            <person name="Alioto T."/>
            <person name="Gomez Garrido J."/>
        </authorList>
    </citation>
    <scope>NUCLEOTIDE SEQUENCE</scope>
</reference>
<feature type="transmembrane region" description="Helical" evidence="1">
    <location>
        <begin position="37"/>
        <end position="58"/>
    </location>
</feature>
<dbReference type="EMBL" id="HBUF01012042">
    <property type="protein sequence ID" value="CAG6608504.1"/>
    <property type="molecule type" value="Transcribed_RNA"/>
</dbReference>
<proteinExistence type="predicted"/>
<protein>
    <submittedName>
        <fullName evidence="2">Uncharacterized protein</fullName>
    </submittedName>
</protein>
<evidence type="ECO:0000313" key="2">
    <source>
        <dbReference type="EMBL" id="CAG6608505.1"/>
    </source>
</evidence>
<keyword evidence="1" id="KW-1133">Transmembrane helix</keyword>
<name>A0A8D8LF58_9HEMI</name>
<keyword evidence="1" id="KW-0472">Membrane</keyword>
<organism evidence="2">
    <name type="scientific">Cacopsylla melanoneura</name>
    <dbReference type="NCBI Taxonomy" id="428564"/>
    <lineage>
        <taxon>Eukaryota</taxon>
        <taxon>Metazoa</taxon>
        <taxon>Ecdysozoa</taxon>
        <taxon>Arthropoda</taxon>
        <taxon>Hexapoda</taxon>
        <taxon>Insecta</taxon>
        <taxon>Pterygota</taxon>
        <taxon>Neoptera</taxon>
        <taxon>Paraneoptera</taxon>
        <taxon>Hemiptera</taxon>
        <taxon>Sternorrhyncha</taxon>
        <taxon>Psylloidea</taxon>
        <taxon>Psyllidae</taxon>
        <taxon>Psyllinae</taxon>
        <taxon>Cacopsylla</taxon>
    </lineage>
</organism>
<dbReference type="EMBL" id="HBUF01012043">
    <property type="protein sequence ID" value="CAG6608505.1"/>
    <property type="molecule type" value="Transcribed_RNA"/>
</dbReference>
<dbReference type="AlphaFoldDB" id="A0A8D8LF58"/>
<sequence>MLYTFSTLSLSPFLLPYLSFSSPFSPSYTPITLSQSGVFLPLSSFLLLSFILSIYLFFSISPLRSHSISHVYFLSRVKTDKRYQLSVDYSSRGVLEYPYNINMSY</sequence>